<comment type="similarity">
    <text evidence="5">Belongs to the intermediate filament family.</text>
</comment>
<dbReference type="PROSITE" id="PS51842">
    <property type="entry name" value="IF_ROD_2"/>
    <property type="match status" value="1"/>
</dbReference>
<dbReference type="GO" id="GO:0007097">
    <property type="term" value="P:nuclear migration"/>
    <property type="evidence" value="ECO:0007669"/>
    <property type="project" value="TreeGrafter"/>
</dbReference>
<reference evidence="9" key="1">
    <citation type="submission" date="2022-01" db="EMBL/GenBank/DDBJ databases">
        <authorList>
            <person name="King R."/>
        </authorList>
    </citation>
    <scope>NUCLEOTIDE SEQUENCE</scope>
</reference>
<dbReference type="PROSITE" id="PS51841">
    <property type="entry name" value="LTD"/>
    <property type="match status" value="1"/>
</dbReference>
<keyword evidence="10" id="KW-1185">Reference proteome</keyword>
<dbReference type="InterPro" id="IPR036415">
    <property type="entry name" value="Lamin_tail_dom_sf"/>
</dbReference>
<dbReference type="Pfam" id="PF00932">
    <property type="entry name" value="LTD"/>
    <property type="match status" value="1"/>
</dbReference>
<dbReference type="InterPro" id="IPR001322">
    <property type="entry name" value="Lamin_tail_dom"/>
</dbReference>
<evidence type="ECO:0000259" key="7">
    <source>
        <dbReference type="PROSITE" id="PS51841"/>
    </source>
</evidence>
<keyword evidence="3 6" id="KW-0175">Coiled coil</keyword>
<dbReference type="GO" id="GO:0005200">
    <property type="term" value="F:structural constituent of cytoskeleton"/>
    <property type="evidence" value="ECO:0007669"/>
    <property type="project" value="TreeGrafter"/>
</dbReference>
<gene>
    <name evidence="9" type="ORF">NEZAVI_LOCUS1439</name>
</gene>
<dbReference type="PROSITE" id="PS00226">
    <property type="entry name" value="IF_ROD_1"/>
    <property type="match status" value="1"/>
</dbReference>
<dbReference type="SMART" id="SM01391">
    <property type="entry name" value="Filament"/>
    <property type="match status" value="1"/>
</dbReference>
<evidence type="ECO:0000256" key="2">
    <source>
        <dbReference type="ARBA" id="ARBA00022754"/>
    </source>
</evidence>
<dbReference type="SUPFAM" id="SSF74853">
    <property type="entry name" value="Lamin A/C globular tail domain"/>
    <property type="match status" value="1"/>
</dbReference>
<evidence type="ECO:0000256" key="1">
    <source>
        <dbReference type="ARBA" id="ARBA00004123"/>
    </source>
</evidence>
<feature type="coiled-coil region" evidence="6">
    <location>
        <begin position="110"/>
        <end position="179"/>
    </location>
</feature>
<feature type="coiled-coil region" evidence="6">
    <location>
        <begin position="302"/>
        <end position="375"/>
    </location>
</feature>
<name>A0A9P0E4Y1_NEZVI</name>
<dbReference type="GO" id="GO:0006998">
    <property type="term" value="P:nuclear envelope organization"/>
    <property type="evidence" value="ECO:0007669"/>
    <property type="project" value="TreeGrafter"/>
</dbReference>
<dbReference type="Gene3D" id="1.20.5.170">
    <property type="match status" value="1"/>
</dbReference>
<proteinExistence type="inferred from homology"/>
<evidence type="ECO:0000256" key="3">
    <source>
        <dbReference type="ARBA" id="ARBA00023054"/>
    </source>
</evidence>
<organism evidence="9 10">
    <name type="scientific">Nezara viridula</name>
    <name type="common">Southern green stink bug</name>
    <name type="synonym">Cimex viridulus</name>
    <dbReference type="NCBI Taxonomy" id="85310"/>
    <lineage>
        <taxon>Eukaryota</taxon>
        <taxon>Metazoa</taxon>
        <taxon>Ecdysozoa</taxon>
        <taxon>Arthropoda</taxon>
        <taxon>Hexapoda</taxon>
        <taxon>Insecta</taxon>
        <taxon>Pterygota</taxon>
        <taxon>Neoptera</taxon>
        <taxon>Paraneoptera</taxon>
        <taxon>Hemiptera</taxon>
        <taxon>Heteroptera</taxon>
        <taxon>Panheteroptera</taxon>
        <taxon>Pentatomomorpha</taxon>
        <taxon>Pentatomoidea</taxon>
        <taxon>Pentatomidae</taxon>
        <taxon>Pentatominae</taxon>
        <taxon>Nezara</taxon>
    </lineage>
</organism>
<dbReference type="GO" id="GO:0051664">
    <property type="term" value="P:nuclear pore localization"/>
    <property type="evidence" value="ECO:0007669"/>
    <property type="project" value="TreeGrafter"/>
</dbReference>
<dbReference type="EMBL" id="OV725077">
    <property type="protein sequence ID" value="CAH1390198.1"/>
    <property type="molecule type" value="Genomic_DNA"/>
</dbReference>
<dbReference type="GO" id="GO:0031507">
    <property type="term" value="P:heterochromatin formation"/>
    <property type="evidence" value="ECO:0007669"/>
    <property type="project" value="TreeGrafter"/>
</dbReference>
<dbReference type="InterPro" id="IPR039008">
    <property type="entry name" value="IF_rod_dom"/>
</dbReference>
<feature type="domain" description="LTD" evidence="7">
    <location>
        <begin position="433"/>
        <end position="549"/>
    </location>
</feature>
<evidence type="ECO:0000313" key="10">
    <source>
        <dbReference type="Proteomes" id="UP001152798"/>
    </source>
</evidence>
<dbReference type="AlphaFoldDB" id="A0A9P0E4Y1"/>
<evidence type="ECO:0000313" key="9">
    <source>
        <dbReference type="EMBL" id="CAH1390198.1"/>
    </source>
</evidence>
<keyword evidence="2 5" id="KW-0403">Intermediate filament</keyword>
<accession>A0A9P0E4Y1</accession>
<feature type="coiled-coil region" evidence="6">
    <location>
        <begin position="39"/>
        <end position="80"/>
    </location>
</feature>
<protein>
    <submittedName>
        <fullName evidence="9">Uncharacterized protein</fullName>
    </submittedName>
</protein>
<dbReference type="SUPFAM" id="SSF64593">
    <property type="entry name" value="Intermediate filament protein, coiled coil region"/>
    <property type="match status" value="2"/>
</dbReference>
<evidence type="ECO:0000256" key="6">
    <source>
        <dbReference type="SAM" id="Coils"/>
    </source>
</evidence>
<dbReference type="GO" id="GO:0005882">
    <property type="term" value="C:intermediate filament"/>
    <property type="evidence" value="ECO:0007669"/>
    <property type="project" value="UniProtKB-KW"/>
</dbReference>
<dbReference type="PANTHER" id="PTHR45721:SF11">
    <property type="entry name" value="LAMIN DM0-RELATED"/>
    <property type="match status" value="1"/>
</dbReference>
<dbReference type="PANTHER" id="PTHR45721">
    <property type="entry name" value="LAMIN DM0-RELATED"/>
    <property type="match status" value="1"/>
</dbReference>
<dbReference type="Pfam" id="PF00038">
    <property type="entry name" value="Filament"/>
    <property type="match status" value="1"/>
</dbReference>
<dbReference type="Gene3D" id="2.60.40.1260">
    <property type="entry name" value="Lamin Tail domain"/>
    <property type="match status" value="1"/>
</dbReference>
<dbReference type="OrthoDB" id="102442at2759"/>
<dbReference type="GO" id="GO:0090435">
    <property type="term" value="P:protein localization to nuclear envelope"/>
    <property type="evidence" value="ECO:0007669"/>
    <property type="project" value="TreeGrafter"/>
</dbReference>
<evidence type="ECO:0000259" key="8">
    <source>
        <dbReference type="PROSITE" id="PS51842"/>
    </source>
</evidence>
<feature type="domain" description="IF rod" evidence="8">
    <location>
        <begin position="42"/>
        <end position="397"/>
    </location>
</feature>
<evidence type="ECO:0000256" key="5">
    <source>
        <dbReference type="RuleBase" id="RU000685"/>
    </source>
</evidence>
<sequence>MQNNSSINNLNQDGISTNTATSSLLDLKIQPCSPTKFSRKVEKEELSNLNDRLACYIEKVRSLEIENNQLIKNIKLYDDNTAAQLSSVRSLYDKELMETRVLIDEISKEKAKVEMDARRLFIENEELKSELDKKNKECLLFQTSLSVCESELSEVTSKYQQSLNEKKRINDEIISLKDDKNTLSVGLLDIKKQLEEEILLRVDKENALQTLNEDISFKEELFEQQLKELSRKKMDEISEMEVLCQKYQDKLCHSLQDLRQQYELDLLHNKEEIKLLYDEKVHSLESQLNRYTESAAITADEMQKMKCNIDGLNKNISILEEERNCASSEIKRLNNELEMEKSNILEIHNQNKEEIARLLKEMDEHNKEYEDLMDIKIALDLEINAYRKLLEGEEERFKITPKCSSETLKVPHRGPCLKRKCLSLEDSKEWHLSNYSYTSSTKCDISIEQVCYKGQFIILINKKNNEVELGGWKLINRTGTSFTDYVFDQNFKLPGGDSITVWSCNALNVNHQLHENLVMKDRSWLSGDVTITTLYNSSGKEMAIYEQKKQCDRMYVKEINKHLINEKSPRDDATFENSEKCSVM</sequence>
<comment type="subcellular location">
    <subcellularLocation>
        <location evidence="1">Nucleus</location>
    </subcellularLocation>
</comment>
<keyword evidence="4" id="KW-0539">Nucleus</keyword>
<dbReference type="Gene3D" id="1.20.5.1160">
    <property type="entry name" value="Vasodilator-stimulated phosphoprotein"/>
    <property type="match status" value="1"/>
</dbReference>
<dbReference type="InterPro" id="IPR018039">
    <property type="entry name" value="IF_conserved"/>
</dbReference>
<dbReference type="GO" id="GO:0005652">
    <property type="term" value="C:nuclear lamina"/>
    <property type="evidence" value="ECO:0007669"/>
    <property type="project" value="TreeGrafter"/>
</dbReference>
<dbReference type="Proteomes" id="UP001152798">
    <property type="component" value="Chromosome 1"/>
</dbReference>
<evidence type="ECO:0000256" key="4">
    <source>
        <dbReference type="ARBA" id="ARBA00023242"/>
    </source>
</evidence>